<dbReference type="Pfam" id="PF01042">
    <property type="entry name" value="Ribonuc_L-PSP"/>
    <property type="match status" value="1"/>
</dbReference>
<organism evidence="2 3">
    <name type="scientific">Crenobacter oryzisoli</name>
    <dbReference type="NCBI Taxonomy" id="3056844"/>
    <lineage>
        <taxon>Bacteria</taxon>
        <taxon>Pseudomonadati</taxon>
        <taxon>Pseudomonadota</taxon>
        <taxon>Betaproteobacteria</taxon>
        <taxon>Neisseriales</taxon>
        <taxon>Neisseriaceae</taxon>
        <taxon>Crenobacter</taxon>
    </lineage>
</organism>
<dbReference type="PANTHER" id="PTHR47328:SF1">
    <property type="entry name" value="RUTC FAMILY PROTEIN YOAB"/>
    <property type="match status" value="1"/>
</dbReference>
<keyword evidence="3" id="KW-1185">Reference proteome</keyword>
<dbReference type="PROSITE" id="PS01094">
    <property type="entry name" value="UPF0076"/>
    <property type="match status" value="1"/>
</dbReference>
<dbReference type="CDD" id="cd06150">
    <property type="entry name" value="YjgF_YER057c_UK114_like_2"/>
    <property type="match status" value="1"/>
</dbReference>
<proteinExistence type="inferred from homology"/>
<name>A0ABT7XK06_9NEIS</name>
<dbReference type="Gene3D" id="3.30.1330.40">
    <property type="entry name" value="RutC-like"/>
    <property type="match status" value="1"/>
</dbReference>
<accession>A0ABT7XK06</accession>
<dbReference type="SUPFAM" id="SSF55298">
    <property type="entry name" value="YjgF-like"/>
    <property type="match status" value="1"/>
</dbReference>
<dbReference type="InterPro" id="IPR019897">
    <property type="entry name" value="RidA_CS"/>
</dbReference>
<evidence type="ECO:0000313" key="3">
    <source>
        <dbReference type="Proteomes" id="UP001168540"/>
    </source>
</evidence>
<comment type="caution">
    <text evidence="2">The sequence shown here is derived from an EMBL/GenBank/DDBJ whole genome shotgun (WGS) entry which is preliminary data.</text>
</comment>
<dbReference type="InterPro" id="IPR035959">
    <property type="entry name" value="RutC-like_sf"/>
</dbReference>
<dbReference type="Proteomes" id="UP001168540">
    <property type="component" value="Unassembled WGS sequence"/>
</dbReference>
<dbReference type="PANTHER" id="PTHR47328">
    <property type="match status" value="1"/>
</dbReference>
<sequence>MSLHRHLPGDRLSEAVVANGFIFTTQVPRDGNADARAQTADVLEQTDLVLAELGSDKSKVVDVTIFLPDLADFAEMNAAWDAWVVPGHTPARATVQAKLVDPNWKIEIKVIAVR</sequence>
<dbReference type="InterPro" id="IPR035709">
    <property type="entry name" value="YoaB-like"/>
</dbReference>
<dbReference type="InterPro" id="IPR006175">
    <property type="entry name" value="YjgF/YER057c/UK114"/>
</dbReference>
<dbReference type="RefSeq" id="WP_289828656.1">
    <property type="nucleotide sequence ID" value="NZ_JAUEDK010000005.1"/>
</dbReference>
<dbReference type="EMBL" id="JAUEDK010000005">
    <property type="protein sequence ID" value="MDN0074110.1"/>
    <property type="molecule type" value="Genomic_DNA"/>
</dbReference>
<protein>
    <submittedName>
        <fullName evidence="2">RidA family protein</fullName>
    </submittedName>
</protein>
<gene>
    <name evidence="2" type="ORF">QU481_04310</name>
</gene>
<reference evidence="2" key="1">
    <citation type="submission" date="2023-06" db="EMBL/GenBank/DDBJ databases">
        <authorList>
            <person name="Zhang S."/>
        </authorList>
    </citation>
    <scope>NUCLEOTIDE SEQUENCE</scope>
    <source>
        <strain evidence="2">SG2303</strain>
    </source>
</reference>
<evidence type="ECO:0000313" key="2">
    <source>
        <dbReference type="EMBL" id="MDN0074110.1"/>
    </source>
</evidence>
<comment type="similarity">
    <text evidence="1">Belongs to the RutC family.</text>
</comment>
<evidence type="ECO:0000256" key="1">
    <source>
        <dbReference type="ARBA" id="ARBA00010552"/>
    </source>
</evidence>